<dbReference type="PANTHER" id="PTHR30040:SF2">
    <property type="entry name" value="FAD:PROTEIN FMN TRANSFERASE"/>
    <property type="match status" value="1"/>
</dbReference>
<evidence type="ECO:0000256" key="5">
    <source>
        <dbReference type="ARBA" id="ARBA00022723"/>
    </source>
</evidence>
<evidence type="ECO:0000313" key="12">
    <source>
        <dbReference type="EMBL" id="MBZ0157896.1"/>
    </source>
</evidence>
<comment type="caution">
    <text evidence="12">The sequence shown here is derived from an EMBL/GenBank/DDBJ whole genome shotgun (WGS) entry which is preliminary data.</text>
</comment>
<dbReference type="EC" id="2.7.1.180" evidence="1 10"/>
<dbReference type="EMBL" id="JAIOIV010000131">
    <property type="protein sequence ID" value="MBZ0157896.1"/>
    <property type="molecule type" value="Genomic_DNA"/>
</dbReference>
<evidence type="ECO:0000256" key="10">
    <source>
        <dbReference type="PIRNR" id="PIRNR006268"/>
    </source>
</evidence>
<reference evidence="12" key="2">
    <citation type="submission" date="2021-08" db="EMBL/GenBank/DDBJ databases">
        <authorList>
            <person name="Dalcin Martins P."/>
        </authorList>
    </citation>
    <scope>NUCLEOTIDE SEQUENCE</scope>
    <source>
        <strain evidence="12">MAG_39</strain>
    </source>
</reference>
<feature type="binding site" evidence="11">
    <location>
        <position position="292"/>
    </location>
    <ligand>
        <name>Mg(2+)</name>
        <dbReference type="ChEBI" id="CHEBI:18420"/>
    </ligand>
</feature>
<name>A0A953M2U3_9BACT</name>
<dbReference type="SUPFAM" id="SSF143631">
    <property type="entry name" value="ApbE-like"/>
    <property type="match status" value="1"/>
</dbReference>
<protein>
    <recommendedName>
        <fullName evidence="2 10">FAD:protein FMN transferase</fullName>
        <ecNumber evidence="1 10">2.7.1.180</ecNumber>
    </recommendedName>
    <alternativeName>
        <fullName evidence="8 10">Flavin transferase</fullName>
    </alternativeName>
</protein>
<evidence type="ECO:0000256" key="1">
    <source>
        <dbReference type="ARBA" id="ARBA00011955"/>
    </source>
</evidence>
<dbReference type="InterPro" id="IPR024932">
    <property type="entry name" value="ApbE"/>
</dbReference>
<dbReference type="AlphaFoldDB" id="A0A953M2U3"/>
<evidence type="ECO:0000256" key="7">
    <source>
        <dbReference type="ARBA" id="ARBA00022842"/>
    </source>
</evidence>
<keyword evidence="3 10" id="KW-0285">Flavoprotein</keyword>
<dbReference type="PANTHER" id="PTHR30040">
    <property type="entry name" value="THIAMINE BIOSYNTHESIS LIPOPROTEIN APBE"/>
    <property type="match status" value="1"/>
</dbReference>
<dbReference type="GO" id="GO:0016740">
    <property type="term" value="F:transferase activity"/>
    <property type="evidence" value="ECO:0007669"/>
    <property type="project" value="UniProtKB-UniRule"/>
</dbReference>
<dbReference type="GO" id="GO:0046872">
    <property type="term" value="F:metal ion binding"/>
    <property type="evidence" value="ECO:0007669"/>
    <property type="project" value="UniProtKB-UniRule"/>
</dbReference>
<dbReference type="Pfam" id="PF02424">
    <property type="entry name" value="ApbE"/>
    <property type="match status" value="1"/>
</dbReference>
<comment type="catalytic activity">
    <reaction evidence="9 10">
        <text>L-threonyl-[protein] + FAD = FMN-L-threonyl-[protein] + AMP + H(+)</text>
        <dbReference type="Rhea" id="RHEA:36847"/>
        <dbReference type="Rhea" id="RHEA-COMP:11060"/>
        <dbReference type="Rhea" id="RHEA-COMP:11061"/>
        <dbReference type="ChEBI" id="CHEBI:15378"/>
        <dbReference type="ChEBI" id="CHEBI:30013"/>
        <dbReference type="ChEBI" id="CHEBI:57692"/>
        <dbReference type="ChEBI" id="CHEBI:74257"/>
        <dbReference type="ChEBI" id="CHEBI:456215"/>
        <dbReference type="EC" id="2.7.1.180"/>
    </reaction>
</comment>
<evidence type="ECO:0000313" key="13">
    <source>
        <dbReference type="Proteomes" id="UP000705867"/>
    </source>
</evidence>
<dbReference type="PIRSF" id="PIRSF006268">
    <property type="entry name" value="ApbE"/>
    <property type="match status" value="1"/>
</dbReference>
<accession>A0A953M2U3</accession>
<dbReference type="Proteomes" id="UP000705867">
    <property type="component" value="Unassembled WGS sequence"/>
</dbReference>
<proteinExistence type="inferred from homology"/>
<gene>
    <name evidence="12" type="ORF">K8I29_16995</name>
</gene>
<keyword evidence="7 10" id="KW-0460">Magnesium</keyword>
<evidence type="ECO:0000256" key="6">
    <source>
        <dbReference type="ARBA" id="ARBA00022827"/>
    </source>
</evidence>
<feature type="binding site" evidence="11">
    <location>
        <position position="288"/>
    </location>
    <ligand>
        <name>Mg(2+)</name>
        <dbReference type="ChEBI" id="CHEBI:18420"/>
    </ligand>
</feature>
<organism evidence="12 13">
    <name type="scientific">Candidatus Nitrobium versatile</name>
    <dbReference type="NCBI Taxonomy" id="2884831"/>
    <lineage>
        <taxon>Bacteria</taxon>
        <taxon>Pseudomonadati</taxon>
        <taxon>Nitrospirota</taxon>
        <taxon>Nitrospiria</taxon>
        <taxon>Nitrospirales</taxon>
        <taxon>Nitrospiraceae</taxon>
        <taxon>Candidatus Nitrobium</taxon>
    </lineage>
</organism>
<comment type="similarity">
    <text evidence="10">Belongs to the ApbE family.</text>
</comment>
<keyword evidence="4 10" id="KW-0808">Transferase</keyword>
<evidence type="ECO:0000256" key="3">
    <source>
        <dbReference type="ARBA" id="ARBA00022630"/>
    </source>
</evidence>
<evidence type="ECO:0000256" key="4">
    <source>
        <dbReference type="ARBA" id="ARBA00022679"/>
    </source>
</evidence>
<dbReference type="InterPro" id="IPR003374">
    <property type="entry name" value="ApbE-like_sf"/>
</dbReference>
<keyword evidence="6 10" id="KW-0274">FAD</keyword>
<evidence type="ECO:0000256" key="9">
    <source>
        <dbReference type="ARBA" id="ARBA00048540"/>
    </source>
</evidence>
<evidence type="ECO:0000256" key="8">
    <source>
        <dbReference type="ARBA" id="ARBA00031306"/>
    </source>
</evidence>
<sequence>MMRKDLFLIILVLCVLFFPSCNPTKERLYKKSRIAMDTFITITVESSSSRDAERAMDRAFAEIERLGTLFNYFSEDSEVSLINRFAGIRPVAVSGETADIIEKALSVSRETDGAFDITIGPVMALWDFHNGTLPDERAIKERLKLVGYRNMAVDTMKSTVFLKRKGMQIDLGGVAKGYAADRAVEILRKNGIQAGLVAVAGDIKAFGLKPDKSAWRVGIKNPRQEEDKNEIFATLQLFDKAISTSGDYERFFVKSGVRYHHLLDPKTGYPVYECRSVCVIAGEGVFTDAFSTGLFVLGPRKGMELLNKLGFDGVIVDRSGAVSLTDGIKGNFELREKKS</sequence>
<comment type="cofactor">
    <cofactor evidence="11">
        <name>Mg(2+)</name>
        <dbReference type="ChEBI" id="CHEBI:18420"/>
    </cofactor>
    <cofactor evidence="11">
        <name>Mn(2+)</name>
        <dbReference type="ChEBI" id="CHEBI:29035"/>
    </cofactor>
    <text evidence="11">Magnesium. Can also use manganese.</text>
</comment>
<reference evidence="12" key="1">
    <citation type="journal article" date="2021" name="bioRxiv">
        <title>Unraveling nitrogen, sulfur and carbon metabolic pathways and microbial community transcriptional responses to substrate deprivation and toxicity stresses in a bioreactor mimicking anoxic brackish coastal sediment conditions.</title>
        <authorList>
            <person name="Martins P.D."/>
            <person name="Echeveste M.J."/>
            <person name="Arshad A."/>
            <person name="Kurth J."/>
            <person name="Ouboter H."/>
            <person name="Jetten M.S.M."/>
            <person name="Welte C.U."/>
        </authorList>
    </citation>
    <scope>NUCLEOTIDE SEQUENCE</scope>
    <source>
        <strain evidence="12">MAG_39</strain>
    </source>
</reference>
<dbReference type="Gene3D" id="3.10.520.10">
    <property type="entry name" value="ApbE-like domains"/>
    <property type="match status" value="1"/>
</dbReference>
<evidence type="ECO:0000256" key="2">
    <source>
        <dbReference type="ARBA" id="ARBA00016337"/>
    </source>
</evidence>
<feature type="binding site" evidence="11">
    <location>
        <position position="173"/>
    </location>
    <ligand>
        <name>Mg(2+)</name>
        <dbReference type="ChEBI" id="CHEBI:18420"/>
    </ligand>
</feature>
<keyword evidence="5 10" id="KW-0479">Metal-binding</keyword>
<evidence type="ECO:0000256" key="11">
    <source>
        <dbReference type="PIRSR" id="PIRSR006268-2"/>
    </source>
</evidence>